<dbReference type="GO" id="GO:0071949">
    <property type="term" value="F:FAD binding"/>
    <property type="evidence" value="ECO:0007669"/>
    <property type="project" value="InterPro"/>
</dbReference>
<protein>
    <recommendedName>
        <fullName evidence="5">FAD-binding PCMH-type domain-containing protein</fullName>
    </recommendedName>
</protein>
<dbReference type="GO" id="GO:0016491">
    <property type="term" value="F:oxidoreductase activity"/>
    <property type="evidence" value="ECO:0007669"/>
    <property type="project" value="UniProtKB-KW"/>
</dbReference>
<sequence>MRSRLTVIVLLVSCGLSRATMQMAGSGATPATAGLVQCLQGAGASVLTQSSDFTTYNASRQVWNEKFQRNPAAIVYASSADDVQRIVRCCRQFDVNVSPRSGGHSYEGYAVEDGAVLLDISGINSLQMLDSSHAIIGAGIKLGPLYLGLWQNGSRAFPAGVCPAVGAGGHLTGGGVGLISRKFGLASDQIVELEMVDANGNLITANAHTNSDLLFASQGGGGGSLGIITSFTIQTYPVPEMVTIFTTNWDLSDTMPTLGWWQEHAPAWPAELGTDFQVFSSNAQFSGMYLGPSSDLMAILNNTGYQDLPAKQSEDFQELPYIAALLHNAASSQGLKPAEDINSLALGPGTSVSGRSFFKAKSQLSNKPIPQAGMQLIQDAFANEGGQGYWQAHAQGGAISALPVRVDLKELGRPAHPSFCPSSSRV</sequence>
<reference evidence="6 7" key="1">
    <citation type="journal article" date="2024" name="Nat. Commun.">
        <title>Phylogenomics reveals the evolutionary origins of lichenization in chlorophyte algae.</title>
        <authorList>
            <person name="Puginier C."/>
            <person name="Libourel C."/>
            <person name="Otte J."/>
            <person name="Skaloud P."/>
            <person name="Haon M."/>
            <person name="Grisel S."/>
            <person name="Petersen M."/>
            <person name="Berrin J.G."/>
            <person name="Delaux P.M."/>
            <person name="Dal Grande F."/>
            <person name="Keller J."/>
        </authorList>
    </citation>
    <scope>NUCLEOTIDE SEQUENCE [LARGE SCALE GENOMIC DNA]</scope>
    <source>
        <strain evidence="6 7">SAG 2523</strain>
    </source>
</reference>
<dbReference type="InterPro" id="IPR016166">
    <property type="entry name" value="FAD-bd_PCMH"/>
</dbReference>
<dbReference type="PROSITE" id="PS00862">
    <property type="entry name" value="OX2_COVAL_FAD"/>
    <property type="match status" value="1"/>
</dbReference>
<evidence type="ECO:0000256" key="4">
    <source>
        <dbReference type="SAM" id="SignalP"/>
    </source>
</evidence>
<feature type="domain" description="FAD-binding PCMH-type" evidence="5">
    <location>
        <begin position="67"/>
        <end position="238"/>
    </location>
</feature>
<dbReference type="InterPro" id="IPR036318">
    <property type="entry name" value="FAD-bd_PCMH-like_sf"/>
</dbReference>
<evidence type="ECO:0000256" key="2">
    <source>
        <dbReference type="ARBA" id="ARBA00005466"/>
    </source>
</evidence>
<keyword evidence="7" id="KW-1185">Reference proteome</keyword>
<name>A0AAW1STM9_9CHLO</name>
<feature type="signal peptide" evidence="4">
    <location>
        <begin position="1"/>
        <end position="19"/>
    </location>
</feature>
<dbReference type="PROSITE" id="PS51387">
    <property type="entry name" value="FAD_PCMH"/>
    <property type="match status" value="1"/>
</dbReference>
<dbReference type="SUPFAM" id="SSF56176">
    <property type="entry name" value="FAD-binding/transporter-associated domain-like"/>
    <property type="match status" value="1"/>
</dbReference>
<dbReference type="Gene3D" id="3.40.462.20">
    <property type="match status" value="1"/>
</dbReference>
<organism evidence="6 7">
    <name type="scientific">Apatococcus fuscideae</name>
    <dbReference type="NCBI Taxonomy" id="2026836"/>
    <lineage>
        <taxon>Eukaryota</taxon>
        <taxon>Viridiplantae</taxon>
        <taxon>Chlorophyta</taxon>
        <taxon>core chlorophytes</taxon>
        <taxon>Trebouxiophyceae</taxon>
        <taxon>Chlorellales</taxon>
        <taxon>Chlorellaceae</taxon>
        <taxon>Apatococcus</taxon>
    </lineage>
</organism>
<dbReference type="Gene3D" id="3.30.43.10">
    <property type="entry name" value="Uridine Diphospho-n-acetylenolpyruvylglucosamine Reductase, domain 2"/>
    <property type="match status" value="1"/>
</dbReference>
<feature type="chain" id="PRO_5043654441" description="FAD-binding PCMH-type domain-containing protein" evidence="4">
    <location>
        <begin position="20"/>
        <end position="426"/>
    </location>
</feature>
<dbReference type="InterPro" id="IPR016167">
    <property type="entry name" value="FAD-bd_PCMH_sub1"/>
</dbReference>
<keyword evidence="4" id="KW-0732">Signal</keyword>
<dbReference type="InterPro" id="IPR006093">
    <property type="entry name" value="Oxy_OxRdtase_FAD_BS"/>
</dbReference>
<proteinExistence type="inferred from homology"/>
<dbReference type="Gene3D" id="3.30.465.10">
    <property type="match status" value="1"/>
</dbReference>
<dbReference type="EMBL" id="JALJOV010000881">
    <property type="protein sequence ID" value="KAK9859359.1"/>
    <property type="molecule type" value="Genomic_DNA"/>
</dbReference>
<dbReference type="AlphaFoldDB" id="A0AAW1STM9"/>
<evidence type="ECO:0000313" key="6">
    <source>
        <dbReference type="EMBL" id="KAK9859359.1"/>
    </source>
</evidence>
<evidence type="ECO:0000259" key="5">
    <source>
        <dbReference type="PROSITE" id="PS51387"/>
    </source>
</evidence>
<evidence type="ECO:0000256" key="1">
    <source>
        <dbReference type="ARBA" id="ARBA00001974"/>
    </source>
</evidence>
<comment type="caution">
    <text evidence="6">The sequence shown here is derived from an EMBL/GenBank/DDBJ whole genome shotgun (WGS) entry which is preliminary data.</text>
</comment>
<dbReference type="Proteomes" id="UP001485043">
    <property type="component" value="Unassembled WGS sequence"/>
</dbReference>
<dbReference type="PANTHER" id="PTHR32448">
    <property type="entry name" value="OS08G0158400 PROTEIN"/>
    <property type="match status" value="1"/>
</dbReference>
<accession>A0AAW1STM9</accession>
<evidence type="ECO:0000256" key="3">
    <source>
        <dbReference type="ARBA" id="ARBA00023002"/>
    </source>
</evidence>
<dbReference type="InterPro" id="IPR006094">
    <property type="entry name" value="Oxid_FAD_bind_N"/>
</dbReference>
<comment type="similarity">
    <text evidence="2">Belongs to the oxygen-dependent FAD-linked oxidoreductase family.</text>
</comment>
<dbReference type="InterPro" id="IPR016169">
    <property type="entry name" value="FAD-bd_PCMH_sub2"/>
</dbReference>
<dbReference type="Pfam" id="PF01565">
    <property type="entry name" value="FAD_binding_4"/>
    <property type="match status" value="1"/>
</dbReference>
<keyword evidence="3" id="KW-0560">Oxidoreductase</keyword>
<evidence type="ECO:0000313" key="7">
    <source>
        <dbReference type="Proteomes" id="UP001485043"/>
    </source>
</evidence>
<comment type="cofactor">
    <cofactor evidence="1">
        <name>FAD</name>
        <dbReference type="ChEBI" id="CHEBI:57692"/>
    </cofactor>
</comment>
<gene>
    <name evidence="6" type="ORF">WJX84_002710</name>
</gene>